<keyword evidence="1" id="KW-0175">Coiled coil</keyword>
<dbReference type="InterPro" id="IPR044822">
    <property type="entry name" value="Myb_DNA-bind_4"/>
</dbReference>
<feature type="compositionally biased region" description="Polar residues" evidence="2">
    <location>
        <begin position="126"/>
        <end position="136"/>
    </location>
</feature>
<name>A0AAN7PLJ2_9COLE</name>
<proteinExistence type="predicted"/>
<evidence type="ECO:0000256" key="1">
    <source>
        <dbReference type="SAM" id="Coils"/>
    </source>
</evidence>
<comment type="caution">
    <text evidence="4">The sequence shown here is derived from an EMBL/GenBank/DDBJ whole genome shotgun (WGS) entry which is preliminary data.</text>
</comment>
<reference evidence="5" key="1">
    <citation type="submission" date="2023-01" db="EMBL/GenBank/DDBJ databases">
        <title>Key to firefly adult light organ development and bioluminescence: homeobox transcription factors regulate luciferase expression and transportation to peroxisome.</title>
        <authorList>
            <person name="Fu X."/>
        </authorList>
    </citation>
    <scope>NUCLEOTIDE SEQUENCE [LARGE SCALE GENOMIC DNA]</scope>
</reference>
<evidence type="ECO:0000313" key="5">
    <source>
        <dbReference type="Proteomes" id="UP001353858"/>
    </source>
</evidence>
<sequence>MFALVQYIEDSIFHICSVKDIKQSPHGSQKLARWHNRQFYPATVLCYNEQMQGDNNISHDDDSSRGNNQSITRDDSENLDDDKESTSSSHSDEETNSLEGSEFNNNEDVLSTEVGEAREKAILTPVHSSDSLQLNHNSSASSYNESSSADDYIPSKKKSKHVSGLQRVCGPKRSWTPEERKAASEHFGKYLLSNKLPSIAKICQKLPHITALNQRSPTSVKTWLYNEMVRKKGRQHLTQTPQSSGNSTATIEVQEFLVVPSESTEVSNEIKWNENNTRNLIDLYAKYRDKVGTMKVKSIKQMWQIISGILHKELGVIVTPSNCENRWKVLDRNYKKYVDNQSSTGRGKKYFEYFEDMQVIFGKKKNVCPEILLTSQTINVPQNIEVEKENISTDYATRETLERYVGETDIGTTPSESKVTPKRLKQKTNLLYCLRQDRQRYQEKRLEIEYEKLKELKRRNELSQERNLILKETCPKCICKNVKLC</sequence>
<feature type="domain" description="Myb/SANT-like DNA-binding" evidence="3">
    <location>
        <begin position="271"/>
        <end position="358"/>
    </location>
</feature>
<feature type="coiled-coil region" evidence="1">
    <location>
        <begin position="443"/>
        <end position="473"/>
    </location>
</feature>
<feature type="region of interest" description="Disordered" evidence="2">
    <location>
        <begin position="125"/>
        <end position="159"/>
    </location>
</feature>
<feature type="compositionally biased region" description="Low complexity" evidence="2">
    <location>
        <begin position="137"/>
        <end position="152"/>
    </location>
</feature>
<evidence type="ECO:0000313" key="4">
    <source>
        <dbReference type="EMBL" id="KAK4885476.1"/>
    </source>
</evidence>
<accession>A0AAN7PLJ2</accession>
<protein>
    <recommendedName>
        <fullName evidence="3">Myb/SANT-like DNA-binding domain-containing protein</fullName>
    </recommendedName>
</protein>
<dbReference type="Proteomes" id="UP001353858">
    <property type="component" value="Unassembled WGS sequence"/>
</dbReference>
<dbReference type="AlphaFoldDB" id="A0AAN7PLJ2"/>
<gene>
    <name evidence="4" type="ORF">RN001_001747</name>
</gene>
<keyword evidence="5" id="KW-1185">Reference proteome</keyword>
<feature type="region of interest" description="Disordered" evidence="2">
    <location>
        <begin position="53"/>
        <end position="106"/>
    </location>
</feature>
<evidence type="ECO:0000259" key="3">
    <source>
        <dbReference type="Pfam" id="PF13837"/>
    </source>
</evidence>
<evidence type="ECO:0000256" key="2">
    <source>
        <dbReference type="SAM" id="MobiDB-lite"/>
    </source>
</evidence>
<dbReference type="Pfam" id="PF13837">
    <property type="entry name" value="Myb_DNA-bind_4"/>
    <property type="match status" value="1"/>
</dbReference>
<organism evidence="4 5">
    <name type="scientific">Aquatica leii</name>
    <dbReference type="NCBI Taxonomy" id="1421715"/>
    <lineage>
        <taxon>Eukaryota</taxon>
        <taxon>Metazoa</taxon>
        <taxon>Ecdysozoa</taxon>
        <taxon>Arthropoda</taxon>
        <taxon>Hexapoda</taxon>
        <taxon>Insecta</taxon>
        <taxon>Pterygota</taxon>
        <taxon>Neoptera</taxon>
        <taxon>Endopterygota</taxon>
        <taxon>Coleoptera</taxon>
        <taxon>Polyphaga</taxon>
        <taxon>Elateriformia</taxon>
        <taxon>Elateroidea</taxon>
        <taxon>Lampyridae</taxon>
        <taxon>Luciolinae</taxon>
        <taxon>Aquatica</taxon>
    </lineage>
</organism>
<dbReference type="EMBL" id="JARPUR010000001">
    <property type="protein sequence ID" value="KAK4885476.1"/>
    <property type="molecule type" value="Genomic_DNA"/>
</dbReference>
<dbReference type="Gene3D" id="1.10.10.60">
    <property type="entry name" value="Homeodomain-like"/>
    <property type="match status" value="1"/>
</dbReference>